<dbReference type="AlphaFoldDB" id="A0A6B3NI93"/>
<accession>A0A6B3NI93</accession>
<protein>
    <submittedName>
        <fullName evidence="2">Uncharacterized protein</fullName>
    </submittedName>
</protein>
<evidence type="ECO:0000313" key="2">
    <source>
        <dbReference type="EMBL" id="NER28988.1"/>
    </source>
</evidence>
<evidence type="ECO:0000256" key="1">
    <source>
        <dbReference type="SAM" id="Coils"/>
    </source>
</evidence>
<proteinExistence type="predicted"/>
<sequence length="141" mass="16685">MTNLSKSEKLKQIQQVYKNSDNWIAYELCRVFEQVWQVAPDESALAISNKIMSKDISYFMFVFDLDTDKDYREQLKQVSNQPFRSRREWRQKLEELEGKQKQEAEEEEVKENLIHLLSSPSSDTDSQIRESLLEIVKACIC</sequence>
<organism evidence="2">
    <name type="scientific">Symploca sp. SIO1C4</name>
    <dbReference type="NCBI Taxonomy" id="2607765"/>
    <lineage>
        <taxon>Bacteria</taxon>
        <taxon>Bacillati</taxon>
        <taxon>Cyanobacteriota</taxon>
        <taxon>Cyanophyceae</taxon>
        <taxon>Coleofasciculales</taxon>
        <taxon>Coleofasciculaceae</taxon>
        <taxon>Symploca</taxon>
    </lineage>
</organism>
<reference evidence="2" key="1">
    <citation type="submission" date="2019-11" db="EMBL/GenBank/DDBJ databases">
        <title>Genomic insights into an expanded diversity of filamentous marine cyanobacteria reveals the extraordinary biosynthetic potential of Moorea and Okeania.</title>
        <authorList>
            <person name="Ferreira Leao T."/>
            <person name="Wang M."/>
            <person name="Moss N."/>
            <person name="Da Silva R."/>
            <person name="Sanders J."/>
            <person name="Nurk S."/>
            <person name="Gurevich A."/>
            <person name="Humphrey G."/>
            <person name="Reher R."/>
            <person name="Zhu Q."/>
            <person name="Belda-Ferre P."/>
            <person name="Glukhov E."/>
            <person name="Rex R."/>
            <person name="Dorrestein P.C."/>
            <person name="Knight R."/>
            <person name="Pevzner P."/>
            <person name="Gerwick W.H."/>
            <person name="Gerwick L."/>
        </authorList>
    </citation>
    <scope>NUCLEOTIDE SEQUENCE</scope>
    <source>
        <strain evidence="2">SIO1C4</strain>
    </source>
</reference>
<gene>
    <name evidence="2" type="ORF">F6J89_15450</name>
</gene>
<keyword evidence="1" id="KW-0175">Coiled coil</keyword>
<name>A0A6B3NI93_9CYAN</name>
<comment type="caution">
    <text evidence="2">The sequence shown here is derived from an EMBL/GenBank/DDBJ whole genome shotgun (WGS) entry which is preliminary data.</text>
</comment>
<dbReference type="EMBL" id="JAAHFQ010000290">
    <property type="protein sequence ID" value="NER28988.1"/>
    <property type="molecule type" value="Genomic_DNA"/>
</dbReference>
<feature type="coiled-coil region" evidence="1">
    <location>
        <begin position="86"/>
        <end position="113"/>
    </location>
</feature>